<dbReference type="Proteomes" id="UP000280708">
    <property type="component" value="Chromosome"/>
</dbReference>
<dbReference type="RefSeq" id="WP_122129422.1">
    <property type="nucleotide sequence ID" value="NZ_CP033230.1"/>
</dbReference>
<name>A0A3G2UV22_SPHYA</name>
<organism evidence="1 2">
    <name type="scientific">Sphingobium yanoikuyae</name>
    <name type="common">Sphingomonas yanoikuyae</name>
    <dbReference type="NCBI Taxonomy" id="13690"/>
    <lineage>
        <taxon>Bacteria</taxon>
        <taxon>Pseudomonadati</taxon>
        <taxon>Pseudomonadota</taxon>
        <taxon>Alphaproteobacteria</taxon>
        <taxon>Sphingomonadales</taxon>
        <taxon>Sphingomonadaceae</taxon>
        <taxon>Sphingobium</taxon>
    </lineage>
</organism>
<dbReference type="EMBL" id="CP033230">
    <property type="protein sequence ID" value="AYO76411.1"/>
    <property type="molecule type" value="Genomic_DNA"/>
</dbReference>
<sequence length="97" mass="11051">MTGRVIVRGETEIIDERIVHHDTPLSWEEAYQRAGFRLDRRKAWGFVEGRLCEAVSWTESCSGCSYPDGSNEGCSECGYHGRVRRGMWVPFLRGKAV</sequence>
<reference evidence="1 2" key="1">
    <citation type="submission" date="2018-10" db="EMBL/GenBank/DDBJ databases">
        <title>Characterization and genome analysis of a novel bacterium Sphingobium yanoikuyae SJTF8 capable of degrading PAHs.</title>
        <authorList>
            <person name="Yin C."/>
            <person name="Xiong W."/>
            <person name="Liang R."/>
        </authorList>
    </citation>
    <scope>NUCLEOTIDE SEQUENCE [LARGE SCALE GENOMIC DNA]</scope>
    <source>
        <strain evidence="1 2">SJTF8</strain>
    </source>
</reference>
<dbReference type="AlphaFoldDB" id="A0A3G2UV22"/>
<evidence type="ECO:0000313" key="2">
    <source>
        <dbReference type="Proteomes" id="UP000280708"/>
    </source>
</evidence>
<accession>A0A3G2UV22</accession>
<protein>
    <submittedName>
        <fullName evidence="1">Uncharacterized protein</fullName>
    </submittedName>
</protein>
<proteinExistence type="predicted"/>
<evidence type="ECO:0000313" key="1">
    <source>
        <dbReference type="EMBL" id="AYO76411.1"/>
    </source>
</evidence>
<gene>
    <name evidence="1" type="ORF">EBF16_05320</name>
</gene>